<evidence type="ECO:0000256" key="3">
    <source>
        <dbReference type="ARBA" id="ARBA00023015"/>
    </source>
</evidence>
<dbReference type="Pfam" id="PF00486">
    <property type="entry name" value="Trans_reg_C"/>
    <property type="match status" value="1"/>
</dbReference>
<dbReference type="CDD" id="cd00383">
    <property type="entry name" value="trans_reg_C"/>
    <property type="match status" value="1"/>
</dbReference>
<dbReference type="Pfam" id="PF00072">
    <property type="entry name" value="Response_reg"/>
    <property type="match status" value="1"/>
</dbReference>
<keyword evidence="1 6" id="KW-0597">Phosphoprotein</keyword>
<evidence type="ECO:0000313" key="10">
    <source>
        <dbReference type="EMBL" id="MFH6984864.1"/>
    </source>
</evidence>
<dbReference type="Proteomes" id="UP001610063">
    <property type="component" value="Unassembled WGS sequence"/>
</dbReference>
<dbReference type="RefSeq" id="WP_395418285.1">
    <property type="nucleotide sequence ID" value="NZ_JBIPKE010000019.1"/>
</dbReference>
<dbReference type="InterPro" id="IPR001867">
    <property type="entry name" value="OmpR/PhoB-type_DNA-bd"/>
</dbReference>
<dbReference type="PANTHER" id="PTHR48111">
    <property type="entry name" value="REGULATOR OF RPOS"/>
    <property type="match status" value="1"/>
</dbReference>
<evidence type="ECO:0000256" key="7">
    <source>
        <dbReference type="PROSITE-ProRule" id="PRU01091"/>
    </source>
</evidence>
<evidence type="ECO:0000256" key="6">
    <source>
        <dbReference type="PROSITE-ProRule" id="PRU00169"/>
    </source>
</evidence>
<accession>A0ABW7NDM8</accession>
<keyword evidence="4 7" id="KW-0238">DNA-binding</keyword>
<sequence length="226" mass="25792">MMQILIIEDEVKVANHLKMGLEEQGFAADIAYDGNVGLRLFGQKAFDMVLVDAILPGKNGFEICREIRVRNSEVKIIMLTALGTTDDKVEGLESGADDYMVKPFDFRELLARIRAILKRNLPYTGKERIKIGDLLLDMERKTANRAGVNIDLTAKEYALLEFLMRNKGKVLSRMEITEKVWDLDFDPGTNVVDVYVNILRKKIDKQFENKLIHTRVGMGYYLDDLS</sequence>
<evidence type="ECO:0000256" key="1">
    <source>
        <dbReference type="ARBA" id="ARBA00022553"/>
    </source>
</evidence>
<dbReference type="PROSITE" id="PS50110">
    <property type="entry name" value="RESPONSE_REGULATORY"/>
    <property type="match status" value="1"/>
</dbReference>
<dbReference type="InterPro" id="IPR036388">
    <property type="entry name" value="WH-like_DNA-bd_sf"/>
</dbReference>
<dbReference type="Gene3D" id="1.10.10.10">
    <property type="entry name" value="Winged helix-like DNA-binding domain superfamily/Winged helix DNA-binding domain"/>
    <property type="match status" value="1"/>
</dbReference>
<dbReference type="CDD" id="cd19935">
    <property type="entry name" value="REC_OmpR_CusR-like"/>
    <property type="match status" value="1"/>
</dbReference>
<dbReference type="SUPFAM" id="SSF46894">
    <property type="entry name" value="C-terminal effector domain of the bipartite response regulators"/>
    <property type="match status" value="1"/>
</dbReference>
<keyword evidence="2" id="KW-0902">Two-component regulatory system</keyword>
<dbReference type="Gene3D" id="6.10.250.690">
    <property type="match status" value="1"/>
</dbReference>
<dbReference type="InterPro" id="IPR001789">
    <property type="entry name" value="Sig_transdc_resp-reg_receiver"/>
</dbReference>
<dbReference type="SMART" id="SM00862">
    <property type="entry name" value="Trans_reg_C"/>
    <property type="match status" value="1"/>
</dbReference>
<reference evidence="10 11" key="1">
    <citation type="journal article" date="2013" name="Int. J. Syst. Evol. Microbiol.">
        <title>Marinoscillum luteum sp. nov., isolated from marine sediment.</title>
        <authorList>
            <person name="Cha I.T."/>
            <person name="Park S.J."/>
            <person name="Kim S.J."/>
            <person name="Kim J.G."/>
            <person name="Jung M.Y."/>
            <person name="Shin K.S."/>
            <person name="Kwon K.K."/>
            <person name="Yang S.H."/>
            <person name="Seo Y.S."/>
            <person name="Rhee S.K."/>
        </authorList>
    </citation>
    <scope>NUCLEOTIDE SEQUENCE [LARGE SCALE GENOMIC DNA]</scope>
    <source>
        <strain evidence="10 11">KCTC 23939</strain>
    </source>
</reference>
<dbReference type="InterPro" id="IPR016032">
    <property type="entry name" value="Sig_transdc_resp-reg_C-effctor"/>
</dbReference>
<evidence type="ECO:0000259" key="8">
    <source>
        <dbReference type="PROSITE" id="PS50110"/>
    </source>
</evidence>
<protein>
    <submittedName>
        <fullName evidence="10">Response regulator transcription factor</fullName>
    </submittedName>
</protein>
<keyword evidence="11" id="KW-1185">Reference proteome</keyword>
<evidence type="ECO:0000259" key="9">
    <source>
        <dbReference type="PROSITE" id="PS51755"/>
    </source>
</evidence>
<dbReference type="InterPro" id="IPR011006">
    <property type="entry name" value="CheY-like_superfamily"/>
</dbReference>
<evidence type="ECO:0000313" key="11">
    <source>
        <dbReference type="Proteomes" id="UP001610063"/>
    </source>
</evidence>
<feature type="DNA-binding region" description="OmpR/PhoB-type" evidence="7">
    <location>
        <begin position="126"/>
        <end position="224"/>
    </location>
</feature>
<gene>
    <name evidence="10" type="ORF">ACHKAR_15515</name>
</gene>
<evidence type="ECO:0000256" key="4">
    <source>
        <dbReference type="ARBA" id="ARBA00023125"/>
    </source>
</evidence>
<organism evidence="10 11">
    <name type="scientific">Marinoscillum luteum</name>
    <dbReference type="NCBI Taxonomy" id="861051"/>
    <lineage>
        <taxon>Bacteria</taxon>
        <taxon>Pseudomonadati</taxon>
        <taxon>Bacteroidota</taxon>
        <taxon>Cytophagia</taxon>
        <taxon>Cytophagales</taxon>
        <taxon>Reichenbachiellaceae</taxon>
        <taxon>Marinoscillum</taxon>
    </lineage>
</organism>
<evidence type="ECO:0000256" key="2">
    <source>
        <dbReference type="ARBA" id="ARBA00023012"/>
    </source>
</evidence>
<keyword evidence="5" id="KW-0804">Transcription</keyword>
<proteinExistence type="predicted"/>
<dbReference type="Gene3D" id="3.40.50.2300">
    <property type="match status" value="1"/>
</dbReference>
<keyword evidence="3" id="KW-0805">Transcription regulation</keyword>
<dbReference type="EMBL" id="JBIPKE010000019">
    <property type="protein sequence ID" value="MFH6984864.1"/>
    <property type="molecule type" value="Genomic_DNA"/>
</dbReference>
<feature type="domain" description="OmpR/PhoB-type" evidence="9">
    <location>
        <begin position="126"/>
        <end position="224"/>
    </location>
</feature>
<dbReference type="SMART" id="SM00448">
    <property type="entry name" value="REC"/>
    <property type="match status" value="1"/>
</dbReference>
<name>A0ABW7NDM8_9BACT</name>
<comment type="caution">
    <text evidence="10">The sequence shown here is derived from an EMBL/GenBank/DDBJ whole genome shotgun (WGS) entry which is preliminary data.</text>
</comment>
<dbReference type="InterPro" id="IPR039420">
    <property type="entry name" value="WalR-like"/>
</dbReference>
<evidence type="ECO:0000256" key="5">
    <source>
        <dbReference type="ARBA" id="ARBA00023163"/>
    </source>
</evidence>
<dbReference type="PROSITE" id="PS51755">
    <property type="entry name" value="OMPR_PHOB"/>
    <property type="match status" value="1"/>
</dbReference>
<feature type="modified residue" description="4-aspartylphosphate" evidence="6">
    <location>
        <position position="52"/>
    </location>
</feature>
<dbReference type="PANTHER" id="PTHR48111:SF22">
    <property type="entry name" value="REGULATOR OF RPOS"/>
    <property type="match status" value="1"/>
</dbReference>
<feature type="domain" description="Response regulatory" evidence="8">
    <location>
        <begin position="3"/>
        <end position="117"/>
    </location>
</feature>
<dbReference type="SUPFAM" id="SSF52172">
    <property type="entry name" value="CheY-like"/>
    <property type="match status" value="1"/>
</dbReference>